<dbReference type="Gene3D" id="1.25.40.10">
    <property type="entry name" value="Tetratricopeptide repeat domain"/>
    <property type="match status" value="1"/>
</dbReference>
<evidence type="ECO:0000256" key="3">
    <source>
        <dbReference type="PROSITE-ProRule" id="PRU00339"/>
    </source>
</evidence>
<dbReference type="PANTHER" id="PTHR45641">
    <property type="entry name" value="TETRATRICOPEPTIDE REPEAT PROTEIN (AFU_ORTHOLOGUE AFUA_6G03870)"/>
    <property type="match status" value="1"/>
</dbReference>
<sequence length="176" mass="20402">MDSNLLIIYLSVLLLILGSASWFIVRQIFTTRNREMSLERLENKLTTEKGTAQEYYELGSIYLDKGLYSQAILLFQKALKSEDLEGAENSAIIYNALGFAHFSQEQYDIAIRHYKEAIKLQPEYITSINNLAHSYERKKLVSQALEMYEEVLKYEPANDTAKRRVESLRKRFVSSS</sequence>
<dbReference type="Pfam" id="PF13424">
    <property type="entry name" value="TPR_12"/>
    <property type="match status" value="1"/>
</dbReference>
<feature type="repeat" description="TPR" evidence="3">
    <location>
        <begin position="52"/>
        <end position="85"/>
    </location>
</feature>
<dbReference type="SUPFAM" id="SSF48452">
    <property type="entry name" value="TPR-like"/>
    <property type="match status" value="1"/>
</dbReference>
<dbReference type="PROSITE" id="PS50293">
    <property type="entry name" value="TPR_REGION"/>
    <property type="match status" value="2"/>
</dbReference>
<proteinExistence type="predicted"/>
<reference evidence="5" key="1">
    <citation type="submission" date="2017-10" db="EMBL/GenBank/DDBJ databases">
        <title>Draft genome sequence of the planktic cyanobacteria Tychonema bourrellyi isolated from alpine lentic freshwater.</title>
        <authorList>
            <person name="Tett A."/>
            <person name="Armanini F."/>
            <person name="Asnicar F."/>
            <person name="Boscaini A."/>
            <person name="Pasolli E."/>
            <person name="Zolfo M."/>
            <person name="Donati C."/>
            <person name="Salmaso N."/>
            <person name="Segata N."/>
        </authorList>
    </citation>
    <scope>NUCLEOTIDE SEQUENCE</scope>
    <source>
        <strain evidence="5">FEM_GT703</strain>
    </source>
</reference>
<feature type="repeat" description="TPR" evidence="3">
    <location>
        <begin position="125"/>
        <end position="158"/>
    </location>
</feature>
<gene>
    <name evidence="5" type="ORF">CP500_009715</name>
</gene>
<protein>
    <submittedName>
        <fullName evidence="5">Uncharacterized protein</fullName>
    </submittedName>
</protein>
<accession>A0A2G4F1Q4</accession>
<evidence type="ECO:0000313" key="5">
    <source>
        <dbReference type="EMBL" id="PHX55675.1"/>
    </source>
</evidence>
<evidence type="ECO:0000256" key="1">
    <source>
        <dbReference type="ARBA" id="ARBA00022737"/>
    </source>
</evidence>
<keyword evidence="4" id="KW-0472">Membrane</keyword>
<dbReference type="Pfam" id="PF13181">
    <property type="entry name" value="TPR_8"/>
    <property type="match status" value="1"/>
</dbReference>
<keyword evidence="4" id="KW-1133">Transmembrane helix</keyword>
<name>A0A2G4F1Q4_9CYAN</name>
<comment type="caution">
    <text evidence="5">The sequence shown here is derived from an EMBL/GenBank/DDBJ whole genome shotgun (WGS) entry which is preliminary data.</text>
</comment>
<keyword evidence="6" id="KW-1185">Reference proteome</keyword>
<dbReference type="InterPro" id="IPR019734">
    <property type="entry name" value="TPR_rpt"/>
</dbReference>
<evidence type="ECO:0000256" key="4">
    <source>
        <dbReference type="SAM" id="Phobius"/>
    </source>
</evidence>
<dbReference type="AlphaFoldDB" id="A0A2G4F1Q4"/>
<keyword evidence="4" id="KW-0812">Transmembrane</keyword>
<feature type="transmembrane region" description="Helical" evidence="4">
    <location>
        <begin position="6"/>
        <end position="25"/>
    </location>
</feature>
<evidence type="ECO:0000256" key="2">
    <source>
        <dbReference type="ARBA" id="ARBA00022803"/>
    </source>
</evidence>
<dbReference type="PROSITE" id="PS50005">
    <property type="entry name" value="TPR"/>
    <property type="match status" value="3"/>
</dbReference>
<dbReference type="SMART" id="SM00028">
    <property type="entry name" value="TPR"/>
    <property type="match status" value="3"/>
</dbReference>
<feature type="repeat" description="TPR" evidence="3">
    <location>
        <begin position="91"/>
        <end position="124"/>
    </location>
</feature>
<dbReference type="EMBL" id="NXIB02000045">
    <property type="protein sequence ID" value="PHX55675.1"/>
    <property type="molecule type" value="Genomic_DNA"/>
</dbReference>
<dbReference type="Proteomes" id="UP000226442">
    <property type="component" value="Unassembled WGS sequence"/>
</dbReference>
<organism evidence="5 6">
    <name type="scientific">Tychonema bourrellyi FEM_GT703</name>
    <dbReference type="NCBI Taxonomy" id="2040638"/>
    <lineage>
        <taxon>Bacteria</taxon>
        <taxon>Bacillati</taxon>
        <taxon>Cyanobacteriota</taxon>
        <taxon>Cyanophyceae</taxon>
        <taxon>Oscillatoriophycideae</taxon>
        <taxon>Oscillatoriales</taxon>
        <taxon>Microcoleaceae</taxon>
        <taxon>Tychonema</taxon>
    </lineage>
</organism>
<keyword evidence="1" id="KW-0677">Repeat</keyword>
<dbReference type="PANTHER" id="PTHR45641:SF19">
    <property type="entry name" value="NEPHROCYSTIN-3"/>
    <property type="match status" value="1"/>
</dbReference>
<dbReference type="OrthoDB" id="485055at2"/>
<keyword evidence="2 3" id="KW-0802">TPR repeat</keyword>
<evidence type="ECO:0000313" key="6">
    <source>
        <dbReference type="Proteomes" id="UP000226442"/>
    </source>
</evidence>
<dbReference type="RefSeq" id="WP_096830691.1">
    <property type="nucleotide sequence ID" value="NZ_NXIB02000045.1"/>
</dbReference>
<dbReference type="InterPro" id="IPR011990">
    <property type="entry name" value="TPR-like_helical_dom_sf"/>
</dbReference>